<dbReference type="PROSITE" id="PS51257">
    <property type="entry name" value="PROKAR_LIPOPROTEIN"/>
    <property type="match status" value="1"/>
</dbReference>
<dbReference type="AlphaFoldDB" id="A0A0C9R6J7"/>
<dbReference type="GO" id="GO:0030682">
    <property type="term" value="P:symbiont-mediated perturbation of host defenses"/>
    <property type="evidence" value="ECO:0007669"/>
    <property type="project" value="InterPro"/>
</dbReference>
<accession>A0A0C9R6J7</accession>
<feature type="signal peptide" evidence="1">
    <location>
        <begin position="1"/>
        <end position="22"/>
    </location>
</feature>
<name>A0A0C9R6J7_AMBAM</name>
<keyword evidence="1" id="KW-0732">Signal</keyword>
<protein>
    <submittedName>
        <fullName evidence="2">Putative secreted protein</fullName>
    </submittedName>
</protein>
<dbReference type="InterPro" id="IPR002970">
    <property type="entry name" value="Tick_his-bd"/>
</dbReference>
<dbReference type="GO" id="GO:0043176">
    <property type="term" value="F:amine binding"/>
    <property type="evidence" value="ECO:0007669"/>
    <property type="project" value="InterPro"/>
</dbReference>
<dbReference type="SUPFAM" id="SSF50814">
    <property type="entry name" value="Lipocalins"/>
    <property type="match status" value="1"/>
</dbReference>
<reference evidence="2" key="1">
    <citation type="journal article" date="2015" name="PLoS ONE">
        <title>An Insight into the Sialome of the Lone Star Tick, Amblyomma americanum, with a Glimpse on Its Time Dependent Gene Expression.</title>
        <authorList>
            <person name="Karim S."/>
            <person name="Ribeiro J.M."/>
        </authorList>
    </citation>
    <scope>NUCLEOTIDE SEQUENCE</scope>
    <source>
        <tissue evidence="2">Salivary gland</tissue>
    </source>
</reference>
<dbReference type="InterPro" id="IPR012674">
    <property type="entry name" value="Calycin"/>
</dbReference>
<evidence type="ECO:0000256" key="1">
    <source>
        <dbReference type="SAM" id="SignalP"/>
    </source>
</evidence>
<dbReference type="Pfam" id="PF02098">
    <property type="entry name" value="His_binding"/>
    <property type="match status" value="1"/>
</dbReference>
<feature type="chain" id="PRO_5002201663" evidence="1">
    <location>
        <begin position="23"/>
        <end position="222"/>
    </location>
</feature>
<evidence type="ECO:0000313" key="2">
    <source>
        <dbReference type="EMBL" id="JAG92560.1"/>
    </source>
</evidence>
<sequence length="222" mass="25708">MRQKASAVTAFLLLLSFSACRARTKRHCDAKLISRRLGYSPDAWKLIENDHPQYRLMFHSQLEGSVQAEIRCLCTTSSSPSPSEKWKRNVLHRISPNSTTTLHGAKIVSSKKSDQFYVFDNVLEAPYHTKTTTSLSFYFNETVSDNGVIYVNKNRCILMKSKELGYHVWVYTAYYKEKGVIPYECVFFYEACTEEEKVWAYDRCPKSEHCLRPEEKKSKKAS</sequence>
<proteinExistence type="evidence at transcript level"/>
<organism evidence="2">
    <name type="scientific">Amblyomma americanum</name>
    <name type="common">Lone star tick</name>
    <dbReference type="NCBI Taxonomy" id="6943"/>
    <lineage>
        <taxon>Eukaryota</taxon>
        <taxon>Metazoa</taxon>
        <taxon>Ecdysozoa</taxon>
        <taxon>Arthropoda</taxon>
        <taxon>Chelicerata</taxon>
        <taxon>Arachnida</taxon>
        <taxon>Acari</taxon>
        <taxon>Parasitiformes</taxon>
        <taxon>Ixodida</taxon>
        <taxon>Ixodoidea</taxon>
        <taxon>Ixodidae</taxon>
        <taxon>Amblyomminae</taxon>
        <taxon>Amblyomma</taxon>
    </lineage>
</organism>
<dbReference type="Gene3D" id="2.40.128.20">
    <property type="match status" value="1"/>
</dbReference>
<dbReference type="EMBL" id="GBZX01000180">
    <property type="protein sequence ID" value="JAG92560.1"/>
    <property type="molecule type" value="mRNA"/>
</dbReference>